<dbReference type="AlphaFoldDB" id="A0AAN6YH37"/>
<sequence length="126" mass="14249">MTLNFFSVWLNYACGVFWGSGETKGVHLLVADGMHSCAGFLIFDIDIRRGLFLGRWFYLVFLATSIIRAGSSFVVHPCASPRDNTIPTLYMLMPPAFSELVLWRLLNIMFIFTTLVHVRSSCMLCS</sequence>
<comment type="caution">
    <text evidence="2">The sequence shown here is derived from an EMBL/GenBank/DDBJ whole genome shotgun (WGS) entry which is preliminary data.</text>
</comment>
<reference evidence="2" key="1">
    <citation type="journal article" date="2023" name="Mol. Phylogenet. Evol.">
        <title>Genome-scale phylogeny and comparative genomics of the fungal order Sordariales.</title>
        <authorList>
            <person name="Hensen N."/>
            <person name="Bonometti L."/>
            <person name="Westerberg I."/>
            <person name="Brannstrom I.O."/>
            <person name="Guillou S."/>
            <person name="Cros-Aarteil S."/>
            <person name="Calhoun S."/>
            <person name="Haridas S."/>
            <person name="Kuo A."/>
            <person name="Mondo S."/>
            <person name="Pangilinan J."/>
            <person name="Riley R."/>
            <person name="LaButti K."/>
            <person name="Andreopoulos B."/>
            <person name="Lipzen A."/>
            <person name="Chen C."/>
            <person name="Yan M."/>
            <person name="Daum C."/>
            <person name="Ng V."/>
            <person name="Clum A."/>
            <person name="Steindorff A."/>
            <person name="Ohm R.A."/>
            <person name="Martin F."/>
            <person name="Silar P."/>
            <person name="Natvig D.O."/>
            <person name="Lalanne C."/>
            <person name="Gautier V."/>
            <person name="Ament-Velasquez S.L."/>
            <person name="Kruys A."/>
            <person name="Hutchinson M.I."/>
            <person name="Powell A.J."/>
            <person name="Barry K."/>
            <person name="Miller A.N."/>
            <person name="Grigoriev I.V."/>
            <person name="Debuchy R."/>
            <person name="Gladieux P."/>
            <person name="Hiltunen Thoren M."/>
            <person name="Johannesson H."/>
        </authorList>
    </citation>
    <scope>NUCLEOTIDE SEQUENCE</scope>
    <source>
        <strain evidence="2">PSN293</strain>
    </source>
</reference>
<feature type="transmembrane region" description="Helical" evidence="1">
    <location>
        <begin position="96"/>
        <end position="118"/>
    </location>
</feature>
<evidence type="ECO:0000256" key="1">
    <source>
        <dbReference type="SAM" id="Phobius"/>
    </source>
</evidence>
<keyword evidence="3" id="KW-1185">Reference proteome</keyword>
<accession>A0AAN6YH37</accession>
<reference evidence="2" key="2">
    <citation type="submission" date="2023-05" db="EMBL/GenBank/DDBJ databases">
        <authorList>
            <consortium name="Lawrence Berkeley National Laboratory"/>
            <person name="Steindorff A."/>
            <person name="Hensen N."/>
            <person name="Bonometti L."/>
            <person name="Westerberg I."/>
            <person name="Brannstrom I.O."/>
            <person name="Guillou S."/>
            <person name="Cros-Aarteil S."/>
            <person name="Calhoun S."/>
            <person name="Haridas S."/>
            <person name="Kuo A."/>
            <person name="Mondo S."/>
            <person name="Pangilinan J."/>
            <person name="Riley R."/>
            <person name="Labutti K."/>
            <person name="Andreopoulos B."/>
            <person name="Lipzen A."/>
            <person name="Chen C."/>
            <person name="Yanf M."/>
            <person name="Daum C."/>
            <person name="Ng V."/>
            <person name="Clum A."/>
            <person name="Ohm R."/>
            <person name="Martin F."/>
            <person name="Silar P."/>
            <person name="Natvig D."/>
            <person name="Lalanne C."/>
            <person name="Gautier V."/>
            <person name="Ament-Velasquez S.L."/>
            <person name="Kruys A."/>
            <person name="Hutchinson M.I."/>
            <person name="Powell A.J."/>
            <person name="Barry K."/>
            <person name="Miller A.N."/>
            <person name="Grigoriev I.V."/>
            <person name="Debuchy R."/>
            <person name="Gladieux P."/>
            <person name="Thoren M.H."/>
            <person name="Johannesson H."/>
        </authorList>
    </citation>
    <scope>NUCLEOTIDE SEQUENCE</scope>
    <source>
        <strain evidence="2">PSN293</strain>
    </source>
</reference>
<protein>
    <submittedName>
        <fullName evidence="2">Uncharacterized protein</fullName>
    </submittedName>
</protein>
<dbReference type="Proteomes" id="UP001301769">
    <property type="component" value="Unassembled WGS sequence"/>
</dbReference>
<dbReference type="EMBL" id="MU858052">
    <property type="protein sequence ID" value="KAK4218561.1"/>
    <property type="molecule type" value="Genomic_DNA"/>
</dbReference>
<name>A0AAN6YH37_9PEZI</name>
<keyword evidence="1" id="KW-1133">Transmembrane helix</keyword>
<gene>
    <name evidence="2" type="ORF">QBC37DRAFT_188986</name>
</gene>
<keyword evidence="1" id="KW-0812">Transmembrane</keyword>
<proteinExistence type="predicted"/>
<organism evidence="2 3">
    <name type="scientific">Rhypophila decipiens</name>
    <dbReference type="NCBI Taxonomy" id="261697"/>
    <lineage>
        <taxon>Eukaryota</taxon>
        <taxon>Fungi</taxon>
        <taxon>Dikarya</taxon>
        <taxon>Ascomycota</taxon>
        <taxon>Pezizomycotina</taxon>
        <taxon>Sordariomycetes</taxon>
        <taxon>Sordariomycetidae</taxon>
        <taxon>Sordariales</taxon>
        <taxon>Naviculisporaceae</taxon>
        <taxon>Rhypophila</taxon>
    </lineage>
</organism>
<keyword evidence="1" id="KW-0472">Membrane</keyword>
<evidence type="ECO:0000313" key="2">
    <source>
        <dbReference type="EMBL" id="KAK4218561.1"/>
    </source>
</evidence>
<feature type="transmembrane region" description="Helical" evidence="1">
    <location>
        <begin position="56"/>
        <end position="76"/>
    </location>
</feature>
<evidence type="ECO:0000313" key="3">
    <source>
        <dbReference type="Proteomes" id="UP001301769"/>
    </source>
</evidence>